<dbReference type="InterPro" id="IPR011333">
    <property type="entry name" value="SKP1/BTB/POZ_sf"/>
</dbReference>
<dbReference type="Pfam" id="PF00651">
    <property type="entry name" value="BTB"/>
    <property type="match status" value="1"/>
</dbReference>
<evidence type="ECO:0000259" key="3">
    <source>
        <dbReference type="PROSITE" id="PS50097"/>
    </source>
</evidence>
<proteinExistence type="predicted"/>
<feature type="repeat" description="RCC1" evidence="2">
    <location>
        <begin position="141"/>
        <end position="189"/>
    </location>
</feature>
<evidence type="ECO:0000256" key="2">
    <source>
        <dbReference type="PROSITE-ProRule" id="PRU00235"/>
    </source>
</evidence>
<dbReference type="PROSITE" id="PS50097">
    <property type="entry name" value="BTB"/>
    <property type="match status" value="1"/>
</dbReference>
<dbReference type="PANTHER" id="PTHR22870">
    <property type="entry name" value="REGULATOR OF CHROMOSOME CONDENSATION"/>
    <property type="match status" value="1"/>
</dbReference>
<dbReference type="InterPro" id="IPR000210">
    <property type="entry name" value="BTB/POZ_dom"/>
</dbReference>
<feature type="repeat" description="RCC1" evidence="2">
    <location>
        <begin position="191"/>
        <end position="247"/>
    </location>
</feature>
<protein>
    <recommendedName>
        <fullName evidence="3">BTB domain-containing protein</fullName>
    </recommendedName>
</protein>
<comment type="caution">
    <text evidence="4">The sequence shown here is derived from an EMBL/GenBank/DDBJ whole genome shotgun (WGS) entry which is preliminary data.</text>
</comment>
<reference evidence="4" key="1">
    <citation type="submission" date="2022-08" db="EMBL/GenBank/DDBJ databases">
        <title>Novel sulphate-reducing endosymbionts in the free-living metamonad Anaeramoeba.</title>
        <authorList>
            <person name="Jerlstrom-Hultqvist J."/>
            <person name="Cepicka I."/>
            <person name="Gallot-Lavallee L."/>
            <person name="Salas-Leiva D."/>
            <person name="Curtis B.A."/>
            <person name="Zahonova K."/>
            <person name="Pipaliya S."/>
            <person name="Dacks J."/>
            <person name="Roger A.J."/>
        </authorList>
    </citation>
    <scope>NUCLEOTIDE SEQUENCE</scope>
    <source>
        <strain evidence="4">Busselton2</strain>
    </source>
</reference>
<evidence type="ECO:0000313" key="4">
    <source>
        <dbReference type="EMBL" id="KAJ3434261.1"/>
    </source>
</evidence>
<accession>A0AAV7YZY9</accession>
<dbReference type="InterPro" id="IPR000408">
    <property type="entry name" value="Reg_chr_condens"/>
</dbReference>
<dbReference type="Pfam" id="PF00415">
    <property type="entry name" value="RCC1"/>
    <property type="match status" value="2"/>
</dbReference>
<dbReference type="PROSITE" id="PS50012">
    <property type="entry name" value="RCC1_3"/>
    <property type="match status" value="3"/>
</dbReference>
<organism evidence="4 5">
    <name type="scientific">Anaeramoeba flamelloides</name>
    <dbReference type="NCBI Taxonomy" id="1746091"/>
    <lineage>
        <taxon>Eukaryota</taxon>
        <taxon>Metamonada</taxon>
        <taxon>Anaeramoebidae</taxon>
        <taxon>Anaeramoeba</taxon>
    </lineage>
</organism>
<dbReference type="Gene3D" id="2.130.10.30">
    <property type="entry name" value="Regulator of chromosome condensation 1/beta-lactamase-inhibitor protein II"/>
    <property type="match status" value="1"/>
</dbReference>
<dbReference type="EMBL" id="JANTQA010000045">
    <property type="protein sequence ID" value="KAJ3434261.1"/>
    <property type="molecule type" value="Genomic_DNA"/>
</dbReference>
<dbReference type="Gene3D" id="3.30.710.10">
    <property type="entry name" value="Potassium Channel Kv1.1, Chain A"/>
    <property type="match status" value="1"/>
</dbReference>
<feature type="repeat" description="RCC1" evidence="2">
    <location>
        <begin position="88"/>
        <end position="140"/>
    </location>
</feature>
<dbReference type="AlphaFoldDB" id="A0AAV7YZY9"/>
<dbReference type="SUPFAM" id="SSF50985">
    <property type="entry name" value="RCC1/BLIP-II"/>
    <property type="match status" value="1"/>
</dbReference>
<name>A0AAV7YZY9_9EUKA</name>
<dbReference type="InterPro" id="IPR051210">
    <property type="entry name" value="Ub_ligase/GEF_domain"/>
</dbReference>
<gene>
    <name evidence="4" type="ORF">M0812_20329</name>
</gene>
<keyword evidence="1" id="KW-0677">Repeat</keyword>
<dbReference type="InterPro" id="IPR009091">
    <property type="entry name" value="RCC1/BLIP-II"/>
</dbReference>
<dbReference type="PANTHER" id="PTHR22870:SF408">
    <property type="entry name" value="OS09G0560450 PROTEIN"/>
    <property type="match status" value="1"/>
</dbReference>
<evidence type="ECO:0000313" key="5">
    <source>
        <dbReference type="Proteomes" id="UP001146793"/>
    </source>
</evidence>
<dbReference type="CDD" id="cd18186">
    <property type="entry name" value="BTB_POZ_ZBTB_KLHL-like"/>
    <property type="match status" value="1"/>
</dbReference>
<dbReference type="Proteomes" id="UP001146793">
    <property type="component" value="Unassembled WGS sequence"/>
</dbReference>
<evidence type="ECO:0000256" key="1">
    <source>
        <dbReference type="ARBA" id="ARBA00022737"/>
    </source>
</evidence>
<feature type="domain" description="BTB" evidence="3">
    <location>
        <begin position="475"/>
        <end position="526"/>
    </location>
</feature>
<sequence length="568" mass="65978">MNFLIIDSNPKSKYVNNTENEIKPLKPLIFTDEYLQQIHPNKTHIVAVTEEKKFYKLEGTEKKHFELPFKVKKISQGWVHYLILLENNHVYTYGTNNSDGQLGIRSITKTKKPTKLDFFDDLKVVDIFCGFFFSFILVEGGELYGWGRNDIGCLGNGKSENVHKPTLIHNGVKKYITSGYSHHSFYFDTNDALYGFGSNSPDGRIGLGVAHKRESIRTPQKVPLKFDYSEIQNIICGNKYSLLLTKDKKLYTSGASYDNGLPQQTSEFTLIPYFSNNNIKPRLIQTGCNYTVVLDEENYLYHFGKSSPDISNIKRLCKLEERIESISCGVSFEIFLKIFSNVIAEDFLELLEMGLFTDGEIFNCKVHKLLFEIRFNKQFVELKKQFEERFLESEFQQVLQWVYGDKPPDTDLEKKIIEILEIKKLPINNFPQDMEKLYKNEETKDFSIILGVNDDDGEDNDNDDDDNDDEDIVNLKVHKIVLAARSKLFREMFQNIQNNIQQINDYSQISIDSFEILIEFFYTGKIRELTADDDSEFIIEELQDATQYYQLNKNSNLDLELNLLKNKN</sequence>
<dbReference type="SUPFAM" id="SSF54695">
    <property type="entry name" value="POZ domain"/>
    <property type="match status" value="1"/>
</dbReference>